<gene>
    <name evidence="2" type="ORF">E2562_030877</name>
</gene>
<evidence type="ECO:0000313" key="2">
    <source>
        <dbReference type="EMBL" id="KAF0930233.1"/>
    </source>
</evidence>
<evidence type="ECO:0000313" key="3">
    <source>
        <dbReference type="Proteomes" id="UP000479710"/>
    </source>
</evidence>
<sequence length="70" mass="7751">MRSSGELPPMRISNELPIPHARLQRAPSPTHDFGGLPHEVVGELLSRALLLKAADSRVQCNGRKKDEGRR</sequence>
<protein>
    <submittedName>
        <fullName evidence="2">Uncharacterized protein</fullName>
    </submittedName>
</protein>
<evidence type="ECO:0000256" key="1">
    <source>
        <dbReference type="SAM" id="MobiDB-lite"/>
    </source>
</evidence>
<dbReference type="Proteomes" id="UP000479710">
    <property type="component" value="Unassembled WGS sequence"/>
</dbReference>
<comment type="caution">
    <text evidence="2">The sequence shown here is derived from an EMBL/GenBank/DDBJ whole genome shotgun (WGS) entry which is preliminary data.</text>
</comment>
<accession>A0A6G1F031</accession>
<dbReference type="AlphaFoldDB" id="A0A6G1F031"/>
<reference evidence="2 3" key="1">
    <citation type="submission" date="2019-11" db="EMBL/GenBank/DDBJ databases">
        <title>Whole genome sequence of Oryza granulata.</title>
        <authorList>
            <person name="Li W."/>
        </authorList>
    </citation>
    <scope>NUCLEOTIDE SEQUENCE [LARGE SCALE GENOMIC DNA]</scope>
    <source>
        <strain evidence="3">cv. Menghai</strain>
        <tissue evidence="2">Leaf</tissue>
    </source>
</reference>
<keyword evidence="3" id="KW-1185">Reference proteome</keyword>
<proteinExistence type="predicted"/>
<organism evidence="2 3">
    <name type="scientific">Oryza meyeriana var. granulata</name>
    <dbReference type="NCBI Taxonomy" id="110450"/>
    <lineage>
        <taxon>Eukaryota</taxon>
        <taxon>Viridiplantae</taxon>
        <taxon>Streptophyta</taxon>
        <taxon>Embryophyta</taxon>
        <taxon>Tracheophyta</taxon>
        <taxon>Spermatophyta</taxon>
        <taxon>Magnoliopsida</taxon>
        <taxon>Liliopsida</taxon>
        <taxon>Poales</taxon>
        <taxon>Poaceae</taxon>
        <taxon>BOP clade</taxon>
        <taxon>Oryzoideae</taxon>
        <taxon>Oryzeae</taxon>
        <taxon>Oryzinae</taxon>
        <taxon>Oryza</taxon>
        <taxon>Oryza meyeriana</taxon>
    </lineage>
</organism>
<dbReference type="EMBL" id="SPHZ02000002">
    <property type="protein sequence ID" value="KAF0930233.1"/>
    <property type="molecule type" value="Genomic_DNA"/>
</dbReference>
<feature type="region of interest" description="Disordered" evidence="1">
    <location>
        <begin position="1"/>
        <end position="36"/>
    </location>
</feature>
<name>A0A6G1F031_9ORYZ</name>